<evidence type="ECO:0000313" key="3">
    <source>
        <dbReference type="Proteomes" id="UP000242254"/>
    </source>
</evidence>
<name>A0A2G4SPD0_RHIZD</name>
<feature type="region of interest" description="Disordered" evidence="1">
    <location>
        <begin position="235"/>
        <end position="259"/>
    </location>
</feature>
<keyword evidence="3" id="KW-1185">Reference proteome</keyword>
<sequence>MGYKQNPFKCVILDSSTDPITCILYDQPLPRRSYFCMSRCSLQTEWAARSRGFNSTQYPQGSCNDENPVICWRGSFRFLQASLTRFYKYGLAINCFAVSQLHALEEVQNNCIKKIYGTQGKASTKVMLHMSKLFPMSERVSILQAQLLFGVFDETAIIITRVTATIPTTPSQMSQAVSFLLVVMSSQRAIIPNFKKLEIICEAGVRGSVDFLAPLLGGEASNTFFRSDSLLSSQSSEEYTSSEQDPINSENNWIEAGQP</sequence>
<dbReference type="Proteomes" id="UP000242254">
    <property type="component" value="Unassembled WGS sequence"/>
</dbReference>
<evidence type="ECO:0000313" key="2">
    <source>
        <dbReference type="EMBL" id="PHZ10631.1"/>
    </source>
</evidence>
<organism evidence="2 3">
    <name type="scientific">Rhizopus microsporus ATCC 52813</name>
    <dbReference type="NCBI Taxonomy" id="1340429"/>
    <lineage>
        <taxon>Eukaryota</taxon>
        <taxon>Fungi</taxon>
        <taxon>Fungi incertae sedis</taxon>
        <taxon>Mucoromycota</taxon>
        <taxon>Mucoromycotina</taxon>
        <taxon>Mucoromycetes</taxon>
        <taxon>Mucorales</taxon>
        <taxon>Mucorineae</taxon>
        <taxon>Rhizopodaceae</taxon>
        <taxon>Rhizopus</taxon>
    </lineage>
</organism>
<reference evidence="2 3" key="1">
    <citation type="journal article" date="2016" name="Proc. Natl. Acad. Sci. U.S.A.">
        <title>Lipid metabolic changes in an early divergent fungus govern the establishment of a mutualistic symbiosis with endobacteria.</title>
        <authorList>
            <person name="Lastovetsky O.A."/>
            <person name="Gaspar M.L."/>
            <person name="Mondo S.J."/>
            <person name="LaButti K.M."/>
            <person name="Sandor L."/>
            <person name="Grigoriev I.V."/>
            <person name="Henry S.A."/>
            <person name="Pawlowska T.E."/>
        </authorList>
    </citation>
    <scope>NUCLEOTIDE SEQUENCE [LARGE SCALE GENOMIC DNA]</scope>
    <source>
        <strain evidence="2 3">ATCC 52813</strain>
    </source>
</reference>
<dbReference type="STRING" id="1340429.A0A2G4SPD0"/>
<evidence type="ECO:0000256" key="1">
    <source>
        <dbReference type="SAM" id="MobiDB-lite"/>
    </source>
</evidence>
<accession>A0A2G4SPD0</accession>
<dbReference type="EMBL" id="KZ303854">
    <property type="protein sequence ID" value="PHZ10631.1"/>
    <property type="molecule type" value="Genomic_DNA"/>
</dbReference>
<protein>
    <submittedName>
        <fullName evidence="2">Uncharacterized protein</fullName>
    </submittedName>
</protein>
<dbReference type="GeneID" id="35444973"/>
<dbReference type="AlphaFoldDB" id="A0A2G4SPD0"/>
<feature type="compositionally biased region" description="Low complexity" evidence="1">
    <location>
        <begin position="235"/>
        <end position="245"/>
    </location>
</feature>
<proteinExistence type="predicted"/>
<dbReference type="RefSeq" id="XP_023464339.1">
    <property type="nucleotide sequence ID" value="XM_023613984.1"/>
</dbReference>
<gene>
    <name evidence="2" type="ORF">RHIMIDRAFT_293424</name>
</gene>